<evidence type="ECO:0000256" key="2">
    <source>
        <dbReference type="ARBA" id="ARBA00005184"/>
    </source>
</evidence>
<evidence type="ECO:0000259" key="12">
    <source>
        <dbReference type="Pfam" id="PF01095"/>
    </source>
</evidence>
<accession>A0AA88QHJ1</accession>
<dbReference type="GO" id="GO:0030599">
    <property type="term" value="F:pectinesterase activity"/>
    <property type="evidence" value="ECO:0007669"/>
    <property type="project" value="UniProtKB-UniRule"/>
</dbReference>
<evidence type="ECO:0000313" key="14">
    <source>
        <dbReference type="Proteomes" id="UP001187471"/>
    </source>
</evidence>
<sequence>MDDCRDIMKLVRSDLTEATEVYGTPRGASLGEVLNFATVYLESCAGFVSEAGDKAVNTSFLPPFLFHQQRVASMLSILSWLLEEVEMDGVDRHSVLSHWLEPAATAVGSPVGIDGQTWKANLTVAKDGSGDCSTIMEALARAPLRSTERFTIVILAGIYEEYVVIGGHMTNIHFVGESRMTTIITGNRSRIYTPNVTTVGTATVGVYGNGFTAEEITIRNTAGPDGHQAVALTAAADQLAFYRCNFSGFQDTLFTRSGVQFFRECSIEGTVDFIFGKATATFQDCKLLVKRPNKNQKIIVTADGTSARDRGTGLSFHRCFIGAVPDLSWIKTSRHSTYLGRPWRSYATTVFLQTHMGHVVHPSGWLEWDGKGERGLTTYGEYHNTGSGSKVDRRVKWGGYNPQLSGHEVQRFSSRLFLNGSIWLGRTGFPFDLD</sequence>
<evidence type="ECO:0000256" key="9">
    <source>
        <dbReference type="ARBA" id="ARBA00047928"/>
    </source>
</evidence>
<dbReference type="GO" id="GO:0045490">
    <property type="term" value="P:pectin catabolic process"/>
    <property type="evidence" value="ECO:0007669"/>
    <property type="project" value="UniProtKB-UniRule"/>
</dbReference>
<evidence type="ECO:0000256" key="1">
    <source>
        <dbReference type="ARBA" id="ARBA00004191"/>
    </source>
</evidence>
<dbReference type="PANTHER" id="PTHR31707">
    <property type="entry name" value="PECTINESTERASE"/>
    <property type="match status" value="1"/>
</dbReference>
<keyword evidence="6 11" id="KW-0378">Hydrolase</keyword>
<dbReference type="EC" id="3.1.1.11" evidence="3 11"/>
<dbReference type="SUPFAM" id="SSF51126">
    <property type="entry name" value="Pectin lyase-like"/>
    <property type="match status" value="1"/>
</dbReference>
<evidence type="ECO:0000256" key="6">
    <source>
        <dbReference type="ARBA" id="ARBA00022801"/>
    </source>
</evidence>
<dbReference type="InterPro" id="IPR000070">
    <property type="entry name" value="Pectinesterase_cat"/>
</dbReference>
<proteinExistence type="predicted"/>
<protein>
    <recommendedName>
        <fullName evidence="3 11">Pectinesterase</fullName>
        <ecNumber evidence="3 11">3.1.1.11</ecNumber>
    </recommendedName>
</protein>
<evidence type="ECO:0000256" key="4">
    <source>
        <dbReference type="ARBA" id="ARBA00022512"/>
    </source>
</evidence>
<dbReference type="InterPro" id="IPR012334">
    <property type="entry name" value="Pectin_lyas_fold"/>
</dbReference>
<dbReference type="AlphaFoldDB" id="A0AA88QHJ1"/>
<gene>
    <name evidence="13" type="ORF">RJ640_006753</name>
</gene>
<dbReference type="Gene3D" id="2.160.20.10">
    <property type="entry name" value="Single-stranded right-handed beta-helix, Pectin lyase-like"/>
    <property type="match status" value="1"/>
</dbReference>
<evidence type="ECO:0000256" key="11">
    <source>
        <dbReference type="RuleBase" id="RU000589"/>
    </source>
</evidence>
<organism evidence="13 14">
    <name type="scientific">Escallonia rubra</name>
    <dbReference type="NCBI Taxonomy" id="112253"/>
    <lineage>
        <taxon>Eukaryota</taxon>
        <taxon>Viridiplantae</taxon>
        <taxon>Streptophyta</taxon>
        <taxon>Embryophyta</taxon>
        <taxon>Tracheophyta</taxon>
        <taxon>Spermatophyta</taxon>
        <taxon>Magnoliopsida</taxon>
        <taxon>eudicotyledons</taxon>
        <taxon>Gunneridae</taxon>
        <taxon>Pentapetalae</taxon>
        <taxon>asterids</taxon>
        <taxon>campanulids</taxon>
        <taxon>Escalloniales</taxon>
        <taxon>Escalloniaceae</taxon>
        <taxon>Escallonia</taxon>
    </lineage>
</organism>
<name>A0AA88QHJ1_9ASTE</name>
<dbReference type="InterPro" id="IPR011050">
    <property type="entry name" value="Pectin_lyase_fold/virulence"/>
</dbReference>
<feature type="domain" description="Pectinesterase catalytic" evidence="12">
    <location>
        <begin position="121"/>
        <end position="420"/>
    </location>
</feature>
<evidence type="ECO:0000256" key="3">
    <source>
        <dbReference type="ARBA" id="ARBA00013229"/>
    </source>
</evidence>
<comment type="subcellular location">
    <subcellularLocation>
        <location evidence="1">Secreted</location>
        <location evidence="1">Cell wall</location>
    </subcellularLocation>
</comment>
<evidence type="ECO:0000256" key="8">
    <source>
        <dbReference type="ARBA" id="ARBA00023316"/>
    </source>
</evidence>
<comment type="caution">
    <text evidence="13">The sequence shown here is derived from an EMBL/GenBank/DDBJ whole genome shotgun (WGS) entry which is preliminary data.</text>
</comment>
<dbReference type="InterPro" id="IPR033131">
    <property type="entry name" value="Pectinesterase_Asp_AS"/>
</dbReference>
<keyword evidence="7 11" id="KW-0063">Aspartyl esterase</keyword>
<dbReference type="Proteomes" id="UP001187471">
    <property type="component" value="Unassembled WGS sequence"/>
</dbReference>
<keyword evidence="8" id="KW-0961">Cell wall biogenesis/degradation</keyword>
<keyword evidence="5" id="KW-0964">Secreted</keyword>
<dbReference type="Pfam" id="PF01095">
    <property type="entry name" value="Pectinesterase"/>
    <property type="match status" value="1"/>
</dbReference>
<dbReference type="PROSITE" id="PS00503">
    <property type="entry name" value="PECTINESTERASE_2"/>
    <property type="match status" value="1"/>
</dbReference>
<evidence type="ECO:0000256" key="10">
    <source>
        <dbReference type="PROSITE-ProRule" id="PRU10040"/>
    </source>
</evidence>
<keyword evidence="4" id="KW-0134">Cell wall</keyword>
<comment type="catalytic activity">
    <reaction evidence="9 11">
        <text>[(1-&gt;4)-alpha-D-galacturonosyl methyl ester](n) + n H2O = [(1-&gt;4)-alpha-D-galacturonosyl](n) + n methanol + n H(+)</text>
        <dbReference type="Rhea" id="RHEA:22380"/>
        <dbReference type="Rhea" id="RHEA-COMP:14570"/>
        <dbReference type="Rhea" id="RHEA-COMP:14573"/>
        <dbReference type="ChEBI" id="CHEBI:15377"/>
        <dbReference type="ChEBI" id="CHEBI:15378"/>
        <dbReference type="ChEBI" id="CHEBI:17790"/>
        <dbReference type="ChEBI" id="CHEBI:140522"/>
        <dbReference type="ChEBI" id="CHEBI:140523"/>
        <dbReference type="EC" id="3.1.1.11"/>
    </reaction>
</comment>
<dbReference type="GO" id="GO:0042545">
    <property type="term" value="P:cell wall modification"/>
    <property type="evidence" value="ECO:0007669"/>
    <property type="project" value="UniProtKB-UniRule"/>
</dbReference>
<evidence type="ECO:0000256" key="7">
    <source>
        <dbReference type="ARBA" id="ARBA00023085"/>
    </source>
</evidence>
<reference evidence="13" key="1">
    <citation type="submission" date="2022-12" db="EMBL/GenBank/DDBJ databases">
        <title>Draft genome assemblies for two species of Escallonia (Escalloniales).</title>
        <authorList>
            <person name="Chanderbali A."/>
            <person name="Dervinis C."/>
            <person name="Anghel I."/>
            <person name="Soltis D."/>
            <person name="Soltis P."/>
            <person name="Zapata F."/>
        </authorList>
    </citation>
    <scope>NUCLEOTIDE SEQUENCE</scope>
    <source>
        <strain evidence="13">UCBG92.1500</strain>
        <tissue evidence="13">Leaf</tissue>
    </source>
</reference>
<comment type="pathway">
    <text evidence="2 11">Glycan metabolism; pectin degradation; 2-dehydro-3-deoxy-D-gluconate from pectin: step 1/5.</text>
</comment>
<feature type="active site" evidence="10">
    <location>
        <position position="272"/>
    </location>
</feature>
<dbReference type="EMBL" id="JAVXUO010002907">
    <property type="protein sequence ID" value="KAK2968562.1"/>
    <property type="molecule type" value="Genomic_DNA"/>
</dbReference>
<keyword evidence="14" id="KW-1185">Reference proteome</keyword>
<evidence type="ECO:0000313" key="13">
    <source>
        <dbReference type="EMBL" id="KAK2968562.1"/>
    </source>
</evidence>
<feature type="non-terminal residue" evidence="13">
    <location>
        <position position="1"/>
    </location>
</feature>
<evidence type="ECO:0000256" key="5">
    <source>
        <dbReference type="ARBA" id="ARBA00022525"/>
    </source>
</evidence>
<dbReference type="FunFam" id="2.160.20.10:FF:000029">
    <property type="entry name" value="Pectinesterase 4"/>
    <property type="match status" value="1"/>
</dbReference>